<feature type="region of interest" description="Disordered" evidence="1">
    <location>
        <begin position="182"/>
        <end position="208"/>
    </location>
</feature>
<dbReference type="SUPFAM" id="SSF54427">
    <property type="entry name" value="NTF2-like"/>
    <property type="match status" value="1"/>
</dbReference>
<evidence type="ECO:0000256" key="1">
    <source>
        <dbReference type="SAM" id="MobiDB-lite"/>
    </source>
</evidence>
<organism evidence="2 3">
    <name type="scientific">Didymella heteroderae</name>
    <dbReference type="NCBI Taxonomy" id="1769908"/>
    <lineage>
        <taxon>Eukaryota</taxon>
        <taxon>Fungi</taxon>
        <taxon>Dikarya</taxon>
        <taxon>Ascomycota</taxon>
        <taxon>Pezizomycotina</taxon>
        <taxon>Dothideomycetes</taxon>
        <taxon>Pleosporomycetidae</taxon>
        <taxon>Pleosporales</taxon>
        <taxon>Pleosporineae</taxon>
        <taxon>Didymellaceae</taxon>
        <taxon>Didymella</taxon>
    </lineage>
</organism>
<dbReference type="GO" id="GO:0030638">
    <property type="term" value="P:polyketide metabolic process"/>
    <property type="evidence" value="ECO:0007669"/>
    <property type="project" value="InterPro"/>
</dbReference>
<evidence type="ECO:0000313" key="3">
    <source>
        <dbReference type="Proteomes" id="UP000758155"/>
    </source>
</evidence>
<sequence>MGEANPSSPPVAPASYPSLQQITPHLALQPPLSRRGNGPGLILILDHYAQIEESEKHLDPPPLQKWAEEGFAVVQLLVPGKVEDGGEFPLDKALGLLKGCEGCEYGKGVGVVYDLTERIVGTTSKSNMSQAYISRLPFYVEEGVIQHPEILAVVSYGGRQLSTLHESSTALPPQLVHVAGPKSARRESLSLNPDPELTNSSPTSTRPAGIVKSFRYEDAINDTNWVLPADPNYSKRNAGIAHTRSVAFLKPFLDGPYFDIEAVWDEHCLYEFGERAVEKTMATMVARPYVNHIPTMTFVNLSYLNPTPPLRLNVLISASLTPPSGGIGKDRLTAFYTHHFIFSNPADTSLSLVSRTVGSDRVIDEFIFSLTHDREVPWLLPGIPPTGKKLEIPFTSIVAMRGDRLCHEHISWDQATALKQLDLLPEFVPFRGLIDGREAAEGKRFEVRLPVAGRETAAKLVDEGCGESNALMGKSWREVDDA</sequence>
<feature type="compositionally biased region" description="Polar residues" evidence="1">
    <location>
        <begin position="197"/>
        <end position="206"/>
    </location>
</feature>
<proteinExistence type="predicted"/>
<dbReference type="PANTHER" id="PTHR38436">
    <property type="entry name" value="POLYKETIDE CYCLASE SNOAL-LIKE DOMAIN"/>
    <property type="match status" value="1"/>
</dbReference>
<dbReference type="EMBL" id="SWKV01000036">
    <property type="protein sequence ID" value="KAF3038530.1"/>
    <property type="molecule type" value="Genomic_DNA"/>
</dbReference>
<dbReference type="InterPro" id="IPR009959">
    <property type="entry name" value="Cyclase_SnoaL-like"/>
</dbReference>
<dbReference type="PANTHER" id="PTHR38436:SF3">
    <property type="entry name" value="CARBOXYMETHYLENEBUTENOLIDASE-RELATED"/>
    <property type="match status" value="1"/>
</dbReference>
<keyword evidence="3" id="KW-1185">Reference proteome</keyword>
<dbReference type="Gene3D" id="3.10.450.50">
    <property type="match status" value="1"/>
</dbReference>
<evidence type="ECO:0008006" key="4">
    <source>
        <dbReference type="Google" id="ProtNLM"/>
    </source>
</evidence>
<reference evidence="2" key="1">
    <citation type="submission" date="2019-04" db="EMBL/GenBank/DDBJ databases">
        <title>Sequencing of skin fungus with MAO and IRED activity.</title>
        <authorList>
            <person name="Marsaioli A.J."/>
            <person name="Bonatto J.M.C."/>
            <person name="Reis Junior O."/>
        </authorList>
    </citation>
    <scope>NUCLEOTIDE SEQUENCE</scope>
    <source>
        <strain evidence="2">28M1</strain>
    </source>
</reference>
<name>A0A9P5C146_9PLEO</name>
<protein>
    <recommendedName>
        <fullName evidence="4">NTF2-like protein</fullName>
    </recommendedName>
</protein>
<comment type="caution">
    <text evidence="2">The sequence shown here is derived from an EMBL/GenBank/DDBJ whole genome shotgun (WGS) entry which is preliminary data.</text>
</comment>
<dbReference type="Proteomes" id="UP000758155">
    <property type="component" value="Unassembled WGS sequence"/>
</dbReference>
<gene>
    <name evidence="2" type="ORF">E8E12_007900</name>
</gene>
<dbReference type="AlphaFoldDB" id="A0A9P5C146"/>
<accession>A0A9P5C146</accession>
<dbReference type="InterPro" id="IPR032710">
    <property type="entry name" value="NTF2-like_dom_sf"/>
</dbReference>
<evidence type="ECO:0000313" key="2">
    <source>
        <dbReference type="EMBL" id="KAF3038530.1"/>
    </source>
</evidence>
<dbReference type="OrthoDB" id="5440at2759"/>